<dbReference type="NCBIfam" id="TIGR02436">
    <property type="entry name" value="four helix bundle protein"/>
    <property type="match status" value="1"/>
</dbReference>
<protein>
    <recommendedName>
        <fullName evidence="3">Four helix bundle protein</fullName>
    </recommendedName>
</protein>
<dbReference type="InterPro" id="IPR012657">
    <property type="entry name" value="23S_rRNA-intervening_sequence"/>
</dbReference>
<dbReference type="Gene3D" id="1.20.1440.60">
    <property type="entry name" value="23S rRNA-intervening sequence"/>
    <property type="match status" value="1"/>
</dbReference>
<dbReference type="KEGG" id="snep:Enr13x_30770"/>
<dbReference type="Proteomes" id="UP000319004">
    <property type="component" value="Chromosome"/>
</dbReference>
<dbReference type="PANTHER" id="PTHR38471">
    <property type="entry name" value="FOUR HELIX BUNDLE PROTEIN"/>
    <property type="match status" value="1"/>
</dbReference>
<dbReference type="AlphaFoldDB" id="A0A518HQU6"/>
<proteinExistence type="predicted"/>
<dbReference type="InterPro" id="IPR036583">
    <property type="entry name" value="23S_rRNA_IVS_sf"/>
</dbReference>
<reference evidence="1 2" key="1">
    <citation type="submission" date="2019-03" db="EMBL/GenBank/DDBJ databases">
        <title>Deep-cultivation of Planctomycetes and their phenomic and genomic characterization uncovers novel biology.</title>
        <authorList>
            <person name="Wiegand S."/>
            <person name="Jogler M."/>
            <person name="Boedeker C."/>
            <person name="Pinto D."/>
            <person name="Vollmers J."/>
            <person name="Rivas-Marin E."/>
            <person name="Kohn T."/>
            <person name="Peeters S.H."/>
            <person name="Heuer A."/>
            <person name="Rast P."/>
            <person name="Oberbeckmann S."/>
            <person name="Bunk B."/>
            <person name="Jeske O."/>
            <person name="Meyerdierks A."/>
            <person name="Storesund J.E."/>
            <person name="Kallscheuer N."/>
            <person name="Luecker S."/>
            <person name="Lage O.M."/>
            <person name="Pohl T."/>
            <person name="Merkel B.J."/>
            <person name="Hornburger P."/>
            <person name="Mueller R.-W."/>
            <person name="Bruemmer F."/>
            <person name="Labrenz M."/>
            <person name="Spormann A.M."/>
            <person name="Op den Camp H."/>
            <person name="Overmann J."/>
            <person name="Amann R."/>
            <person name="Jetten M.S.M."/>
            <person name="Mascher T."/>
            <person name="Medema M.H."/>
            <person name="Devos D.P."/>
            <person name="Kaster A.-K."/>
            <person name="Ovreas L."/>
            <person name="Rohde M."/>
            <person name="Galperin M.Y."/>
            <person name="Jogler C."/>
        </authorList>
    </citation>
    <scope>NUCLEOTIDE SEQUENCE [LARGE SCALE GENOMIC DNA]</scope>
    <source>
        <strain evidence="1 2">Enr13</strain>
    </source>
</reference>
<dbReference type="CDD" id="cd16377">
    <property type="entry name" value="23S_rRNA_IVP_like"/>
    <property type="match status" value="1"/>
</dbReference>
<evidence type="ECO:0000313" key="1">
    <source>
        <dbReference type="EMBL" id="QDV43222.1"/>
    </source>
</evidence>
<dbReference type="Pfam" id="PF05635">
    <property type="entry name" value="23S_rRNA_IVP"/>
    <property type="match status" value="1"/>
</dbReference>
<name>A0A518HQU6_9BACT</name>
<accession>A0A518HQU6</accession>
<organism evidence="1 2">
    <name type="scientific">Stieleria neptunia</name>
    <dbReference type="NCBI Taxonomy" id="2527979"/>
    <lineage>
        <taxon>Bacteria</taxon>
        <taxon>Pseudomonadati</taxon>
        <taxon>Planctomycetota</taxon>
        <taxon>Planctomycetia</taxon>
        <taxon>Pirellulales</taxon>
        <taxon>Pirellulaceae</taxon>
        <taxon>Stieleria</taxon>
    </lineage>
</organism>
<dbReference type="PANTHER" id="PTHR38471:SF2">
    <property type="entry name" value="FOUR HELIX BUNDLE PROTEIN"/>
    <property type="match status" value="1"/>
</dbReference>
<dbReference type="OrthoDB" id="276165at2"/>
<evidence type="ECO:0008006" key="3">
    <source>
        <dbReference type="Google" id="ProtNLM"/>
    </source>
</evidence>
<sequence>MALVESIYQCTNTFPSEEKFGLLSQMRRCAVSIPSNIAEGAAKSSAADYSRFLTIAIGSLSELDTQLELSKRLQFLNDAAFESLDSQLGSISRMLIGLRRSIRSKA</sequence>
<evidence type="ECO:0000313" key="2">
    <source>
        <dbReference type="Proteomes" id="UP000319004"/>
    </source>
</evidence>
<gene>
    <name evidence="1" type="ORF">Enr13x_30770</name>
</gene>
<dbReference type="SUPFAM" id="SSF158446">
    <property type="entry name" value="IVS-encoded protein-like"/>
    <property type="match status" value="1"/>
</dbReference>
<keyword evidence="2" id="KW-1185">Reference proteome</keyword>
<dbReference type="EMBL" id="CP037423">
    <property type="protein sequence ID" value="QDV43222.1"/>
    <property type="molecule type" value="Genomic_DNA"/>
</dbReference>